<dbReference type="Proteomes" id="UP000070353">
    <property type="component" value="Unassembled WGS sequence"/>
</dbReference>
<reference evidence="1 2" key="1">
    <citation type="submission" date="2016-01" db="EMBL/GenBank/DDBJ databases">
        <title>Highly variable Streptococcus oralis are common among viridans streptococci isolated from primates.</title>
        <authorList>
            <person name="Denapaite D."/>
            <person name="Rieger M."/>
            <person name="Koendgen S."/>
            <person name="Brueckner R."/>
            <person name="Ochigava I."/>
            <person name="Kappeler P."/>
            <person name="Maetz-Rensing K."/>
            <person name="Leendertz F."/>
            <person name="Hakenbeck R."/>
        </authorList>
    </citation>
    <scope>NUCLEOTIDE SEQUENCE [LARGE SCALE GENOMIC DNA]</scope>
    <source>
        <strain evidence="1 2">DD24</strain>
    </source>
</reference>
<organism evidence="1 2">
    <name type="scientific">Streptococcus oralis</name>
    <dbReference type="NCBI Taxonomy" id="1303"/>
    <lineage>
        <taxon>Bacteria</taxon>
        <taxon>Bacillati</taxon>
        <taxon>Bacillota</taxon>
        <taxon>Bacilli</taxon>
        <taxon>Lactobacillales</taxon>
        <taxon>Streptococcaceae</taxon>
        <taxon>Streptococcus</taxon>
    </lineage>
</organism>
<name>A0A139QR57_STROR</name>
<dbReference type="AlphaFoldDB" id="A0A139QR57"/>
<evidence type="ECO:0000313" key="1">
    <source>
        <dbReference type="EMBL" id="KXU05016.1"/>
    </source>
</evidence>
<proteinExistence type="predicted"/>
<evidence type="ECO:0000313" key="2">
    <source>
        <dbReference type="Proteomes" id="UP000070353"/>
    </source>
</evidence>
<dbReference type="EMBL" id="LQZB01000091">
    <property type="protein sequence ID" value="KXU05016.1"/>
    <property type="molecule type" value="Genomic_DNA"/>
</dbReference>
<sequence length="46" mass="5560">MEERILNPRATMSNNPEARDFSYFALCSIGYKMIQRNKFHEKHKEK</sequence>
<gene>
    <name evidence="1" type="ORF">SORDD24_00943</name>
</gene>
<protein>
    <submittedName>
        <fullName evidence="1">Uncharacterized protein</fullName>
    </submittedName>
</protein>
<comment type="caution">
    <text evidence="1">The sequence shown here is derived from an EMBL/GenBank/DDBJ whole genome shotgun (WGS) entry which is preliminary data.</text>
</comment>
<accession>A0A139QR57</accession>